<name>A0A6A6U7F1_9PEZI</name>
<keyword evidence="2" id="KW-1185">Reference proteome</keyword>
<protein>
    <recommendedName>
        <fullName evidence="3">Nucleoporin NUP37</fullName>
    </recommendedName>
</protein>
<dbReference type="InterPro" id="IPR036322">
    <property type="entry name" value="WD40_repeat_dom_sf"/>
</dbReference>
<accession>A0A6A6U7F1</accession>
<dbReference type="OrthoDB" id="5323870at2759"/>
<dbReference type="AlphaFoldDB" id="A0A6A6U7F1"/>
<gene>
    <name evidence="1" type="ORF">BT63DRAFT_322811</name>
</gene>
<sequence>MAQLSAIESSSRVRTAVAYPIKQFNVAPVILATEFGLTVHWNSTSQNPASSTQHTPVQCSIGTPILDIAVPHISPVEDPAFIPSVFKDSLFVAAACADSTIKIITIPYTADTTNVQAKIISEFHNQHGIADLITLTWSLESDDDTAGAPSTDSESSDVQILIASTSKNTPSYLWFHQMMVGKQTVKVVSKPRLPRSILLPSAPIRISFSTASYTTGRNEQILIACGNGMAYVYDPFYEAIEGKPLNPDQDIGPDNPVRIRWVGRWLGSFSSRFTHREDEVEIAPGLTTRKRLLDAKWAIDSTAIVAILADGEWGVWDVDGSRSTSKTSSGSSFALWGMLGSGIPSHISRPQETRKSLEPSTFLPTMTPNTRRFKAESLFSGHMTSTSSHSYGGLIVAEQPLPSADNVEDIVYFWFNDTICYLDSLQAYWARAAKRSEDSKLGAGSLFGPALTRINGVDVCGMRIAAVSQLPVDADQAETSRTVAIATDHRLQFVSRTPPRVAGSLIKTLPERIRPVSNEAQNSLFGQSAELDVGAMDAILDQMDASSGDLQMTGALPAP</sequence>
<evidence type="ECO:0008006" key="3">
    <source>
        <dbReference type="Google" id="ProtNLM"/>
    </source>
</evidence>
<evidence type="ECO:0000313" key="1">
    <source>
        <dbReference type="EMBL" id="KAF2666894.1"/>
    </source>
</evidence>
<dbReference type="EMBL" id="MU004238">
    <property type="protein sequence ID" value="KAF2666894.1"/>
    <property type="molecule type" value="Genomic_DNA"/>
</dbReference>
<organism evidence="1 2">
    <name type="scientific">Microthyrium microscopicum</name>
    <dbReference type="NCBI Taxonomy" id="703497"/>
    <lineage>
        <taxon>Eukaryota</taxon>
        <taxon>Fungi</taxon>
        <taxon>Dikarya</taxon>
        <taxon>Ascomycota</taxon>
        <taxon>Pezizomycotina</taxon>
        <taxon>Dothideomycetes</taxon>
        <taxon>Dothideomycetes incertae sedis</taxon>
        <taxon>Microthyriales</taxon>
        <taxon>Microthyriaceae</taxon>
        <taxon>Microthyrium</taxon>
    </lineage>
</organism>
<reference evidence="1" key="1">
    <citation type="journal article" date="2020" name="Stud. Mycol.">
        <title>101 Dothideomycetes genomes: a test case for predicting lifestyles and emergence of pathogens.</title>
        <authorList>
            <person name="Haridas S."/>
            <person name="Albert R."/>
            <person name="Binder M."/>
            <person name="Bloem J."/>
            <person name="Labutti K."/>
            <person name="Salamov A."/>
            <person name="Andreopoulos B."/>
            <person name="Baker S."/>
            <person name="Barry K."/>
            <person name="Bills G."/>
            <person name="Bluhm B."/>
            <person name="Cannon C."/>
            <person name="Castanera R."/>
            <person name="Culley D."/>
            <person name="Daum C."/>
            <person name="Ezra D."/>
            <person name="Gonzalez J."/>
            <person name="Henrissat B."/>
            <person name="Kuo A."/>
            <person name="Liang C."/>
            <person name="Lipzen A."/>
            <person name="Lutzoni F."/>
            <person name="Magnuson J."/>
            <person name="Mondo S."/>
            <person name="Nolan M."/>
            <person name="Ohm R."/>
            <person name="Pangilinan J."/>
            <person name="Park H.-J."/>
            <person name="Ramirez L."/>
            <person name="Alfaro M."/>
            <person name="Sun H."/>
            <person name="Tritt A."/>
            <person name="Yoshinaga Y."/>
            <person name="Zwiers L.-H."/>
            <person name="Turgeon B."/>
            <person name="Goodwin S."/>
            <person name="Spatafora J."/>
            <person name="Crous P."/>
            <person name="Grigoriev I."/>
        </authorList>
    </citation>
    <scope>NUCLEOTIDE SEQUENCE</scope>
    <source>
        <strain evidence="1">CBS 115976</strain>
    </source>
</reference>
<dbReference type="Proteomes" id="UP000799302">
    <property type="component" value="Unassembled WGS sequence"/>
</dbReference>
<proteinExistence type="predicted"/>
<dbReference type="SUPFAM" id="SSF50978">
    <property type="entry name" value="WD40 repeat-like"/>
    <property type="match status" value="1"/>
</dbReference>
<evidence type="ECO:0000313" key="2">
    <source>
        <dbReference type="Proteomes" id="UP000799302"/>
    </source>
</evidence>